<gene>
    <name evidence="1" type="ORF">OXD698_LOCUS19337</name>
</gene>
<protein>
    <submittedName>
        <fullName evidence="1">Uncharacterized protein</fullName>
    </submittedName>
</protein>
<feature type="non-terminal residue" evidence="1">
    <location>
        <position position="49"/>
    </location>
</feature>
<name>A0A819CI53_9BILA</name>
<evidence type="ECO:0000313" key="1">
    <source>
        <dbReference type="EMBL" id="CAF3819264.1"/>
    </source>
</evidence>
<comment type="caution">
    <text evidence="1">The sequence shown here is derived from an EMBL/GenBank/DDBJ whole genome shotgun (WGS) entry which is preliminary data.</text>
</comment>
<dbReference type="EMBL" id="CAJOAZ010001472">
    <property type="protein sequence ID" value="CAF3819264.1"/>
    <property type="molecule type" value="Genomic_DNA"/>
</dbReference>
<dbReference type="Proteomes" id="UP000663844">
    <property type="component" value="Unassembled WGS sequence"/>
</dbReference>
<dbReference type="AlphaFoldDB" id="A0A819CI53"/>
<organism evidence="1 2">
    <name type="scientific">Adineta steineri</name>
    <dbReference type="NCBI Taxonomy" id="433720"/>
    <lineage>
        <taxon>Eukaryota</taxon>
        <taxon>Metazoa</taxon>
        <taxon>Spiralia</taxon>
        <taxon>Gnathifera</taxon>
        <taxon>Rotifera</taxon>
        <taxon>Eurotatoria</taxon>
        <taxon>Bdelloidea</taxon>
        <taxon>Adinetida</taxon>
        <taxon>Adinetidae</taxon>
        <taxon>Adineta</taxon>
    </lineage>
</organism>
<reference evidence="1" key="1">
    <citation type="submission" date="2021-02" db="EMBL/GenBank/DDBJ databases">
        <authorList>
            <person name="Nowell W R."/>
        </authorList>
    </citation>
    <scope>NUCLEOTIDE SEQUENCE</scope>
</reference>
<accession>A0A819CI53</accession>
<proteinExistence type="predicted"/>
<evidence type="ECO:0000313" key="2">
    <source>
        <dbReference type="Proteomes" id="UP000663844"/>
    </source>
</evidence>
<sequence>MENIQSAQLVVSCLSLDETVTFFKDRLGFRVDMISPADDPSVTIISGYG</sequence>